<evidence type="ECO:0000313" key="1">
    <source>
        <dbReference type="EMBL" id="DAF44940.1"/>
    </source>
</evidence>
<sequence length="98" mass="11401">MKDIPYEFDRPLLRAEKGDIVEISVTHFIESIVRDKDIKKYGHIPNGIYCATIVEPYKLKCEEYPELSGCYNYWRGDKRGCSDGIYANEIGKSMKIFK</sequence>
<proteinExistence type="predicted"/>
<organism evidence="1">
    <name type="scientific">Siphoviridae sp. ctCIv11</name>
    <dbReference type="NCBI Taxonomy" id="2827806"/>
    <lineage>
        <taxon>Viruses</taxon>
        <taxon>Duplodnaviria</taxon>
        <taxon>Heunggongvirae</taxon>
        <taxon>Uroviricota</taxon>
        <taxon>Caudoviricetes</taxon>
    </lineage>
</organism>
<name>A0A8S5S1P8_9CAUD</name>
<protein>
    <submittedName>
        <fullName evidence="1">Uncharacterized protein</fullName>
    </submittedName>
</protein>
<accession>A0A8S5S1P8</accession>
<dbReference type="EMBL" id="BK032513">
    <property type="protein sequence ID" value="DAF44940.1"/>
    <property type="molecule type" value="Genomic_DNA"/>
</dbReference>
<reference evidence="1" key="1">
    <citation type="journal article" date="2021" name="Proc. Natl. Acad. Sci. U.S.A.">
        <title>A Catalog of Tens of Thousands of Viruses from Human Metagenomes Reveals Hidden Associations with Chronic Diseases.</title>
        <authorList>
            <person name="Tisza M.J."/>
            <person name="Buck C.B."/>
        </authorList>
    </citation>
    <scope>NUCLEOTIDE SEQUENCE</scope>
    <source>
        <strain evidence="1">CtCIv11</strain>
    </source>
</reference>